<feature type="transmembrane region" description="Helical" evidence="1">
    <location>
        <begin position="279"/>
        <end position="295"/>
    </location>
</feature>
<comment type="caution">
    <text evidence="2">The sequence shown here is derived from an EMBL/GenBank/DDBJ whole genome shotgun (WGS) entry which is preliminary data.</text>
</comment>
<feature type="transmembrane region" description="Helical" evidence="1">
    <location>
        <begin position="95"/>
        <end position="112"/>
    </location>
</feature>
<protein>
    <recommendedName>
        <fullName evidence="3">EamA domain-containing protein</fullName>
    </recommendedName>
</protein>
<gene>
    <name evidence="2" type="ORF">SDC9_71526</name>
</gene>
<sequence length="296" mass="32317">MQNFIYLIIHIVFALGMFISLKLINIKGVNIFKAITVNYAVAALLTVSDLSVNHLSWQLRGEVLLPSAGVAFLFVVSFIIMSFSTQKVGIGLTTALNKMSVLIPVTVGVLYLGQTTGLFLKLLGIAVVLLSFVLILYKKSDKKSKWAVILPMLVFIVSGMIDTSMELSRNYVIKESYDQEAFLVSVFSFAVFFSLLAVAVEALFTKGISRKVKTTSGSRMFLYGSLLGTFNFLTSKMILINVGLMGGSVVYPIHNAAVVTFTALAGLLFFNEVFTKRQWIGVFLAVCGVALIASTL</sequence>
<dbReference type="AlphaFoldDB" id="A0A644YA25"/>
<organism evidence="2">
    <name type="scientific">bioreactor metagenome</name>
    <dbReference type="NCBI Taxonomy" id="1076179"/>
    <lineage>
        <taxon>unclassified sequences</taxon>
        <taxon>metagenomes</taxon>
        <taxon>ecological metagenomes</taxon>
    </lineage>
</organism>
<evidence type="ECO:0000256" key="1">
    <source>
        <dbReference type="SAM" id="Phobius"/>
    </source>
</evidence>
<feature type="transmembrane region" description="Helical" evidence="1">
    <location>
        <begin position="6"/>
        <end position="24"/>
    </location>
</feature>
<feature type="transmembrane region" description="Helical" evidence="1">
    <location>
        <begin position="221"/>
        <end position="243"/>
    </location>
</feature>
<name>A0A644YA25_9ZZZZ</name>
<dbReference type="EMBL" id="VSSQ01004399">
    <property type="protein sequence ID" value="MPM25037.1"/>
    <property type="molecule type" value="Genomic_DNA"/>
</dbReference>
<keyword evidence="1" id="KW-1133">Transmembrane helix</keyword>
<accession>A0A644YA25</accession>
<proteinExistence type="predicted"/>
<feature type="transmembrane region" description="Helical" evidence="1">
    <location>
        <begin position="249"/>
        <end position="270"/>
    </location>
</feature>
<feature type="transmembrane region" description="Helical" evidence="1">
    <location>
        <begin position="118"/>
        <end position="137"/>
    </location>
</feature>
<feature type="transmembrane region" description="Helical" evidence="1">
    <location>
        <begin position="36"/>
        <end position="57"/>
    </location>
</feature>
<reference evidence="2" key="1">
    <citation type="submission" date="2019-08" db="EMBL/GenBank/DDBJ databases">
        <authorList>
            <person name="Kucharzyk K."/>
            <person name="Murdoch R.W."/>
            <person name="Higgins S."/>
            <person name="Loffler F."/>
        </authorList>
    </citation>
    <scope>NUCLEOTIDE SEQUENCE</scope>
</reference>
<keyword evidence="1" id="KW-0472">Membrane</keyword>
<feature type="transmembrane region" description="Helical" evidence="1">
    <location>
        <begin position="144"/>
        <end position="161"/>
    </location>
</feature>
<evidence type="ECO:0000313" key="2">
    <source>
        <dbReference type="EMBL" id="MPM25037.1"/>
    </source>
</evidence>
<evidence type="ECO:0008006" key="3">
    <source>
        <dbReference type="Google" id="ProtNLM"/>
    </source>
</evidence>
<feature type="transmembrane region" description="Helical" evidence="1">
    <location>
        <begin position="181"/>
        <end position="200"/>
    </location>
</feature>
<dbReference type="InterPro" id="IPR037185">
    <property type="entry name" value="EmrE-like"/>
</dbReference>
<dbReference type="SUPFAM" id="SSF103481">
    <property type="entry name" value="Multidrug resistance efflux transporter EmrE"/>
    <property type="match status" value="1"/>
</dbReference>
<feature type="transmembrane region" description="Helical" evidence="1">
    <location>
        <begin position="63"/>
        <end position="83"/>
    </location>
</feature>
<keyword evidence="1" id="KW-0812">Transmembrane</keyword>